<gene>
    <name evidence="7" type="ORF">VFPPC_04058</name>
</gene>
<dbReference type="Proteomes" id="UP000078397">
    <property type="component" value="Unassembled WGS sequence"/>
</dbReference>
<organism evidence="7 8">
    <name type="scientific">Pochonia chlamydosporia 170</name>
    <dbReference type="NCBI Taxonomy" id="1380566"/>
    <lineage>
        <taxon>Eukaryota</taxon>
        <taxon>Fungi</taxon>
        <taxon>Dikarya</taxon>
        <taxon>Ascomycota</taxon>
        <taxon>Pezizomycotina</taxon>
        <taxon>Sordariomycetes</taxon>
        <taxon>Hypocreomycetidae</taxon>
        <taxon>Hypocreales</taxon>
        <taxon>Clavicipitaceae</taxon>
        <taxon>Pochonia</taxon>
    </lineage>
</organism>
<reference evidence="7 8" key="1">
    <citation type="journal article" date="2016" name="PLoS Pathog.">
        <title>Biosynthesis of antibiotic leucinostatins in bio-control fungus Purpureocillium lilacinum and their inhibition on phytophthora revealed by genome mining.</title>
        <authorList>
            <person name="Wang G."/>
            <person name="Liu Z."/>
            <person name="Lin R."/>
            <person name="Li E."/>
            <person name="Mao Z."/>
            <person name="Ling J."/>
            <person name="Yang Y."/>
            <person name="Yin W.B."/>
            <person name="Xie B."/>
        </authorList>
    </citation>
    <scope>NUCLEOTIDE SEQUENCE [LARGE SCALE GENOMIC DNA]</scope>
    <source>
        <strain evidence="7">170</strain>
    </source>
</reference>
<evidence type="ECO:0000256" key="6">
    <source>
        <dbReference type="ARBA" id="ARBA00023242"/>
    </source>
</evidence>
<dbReference type="STRING" id="1380566.A0A179FQ38"/>
<dbReference type="GO" id="GO:0046872">
    <property type="term" value="F:metal ion binding"/>
    <property type="evidence" value="ECO:0007669"/>
    <property type="project" value="UniProtKB-KW"/>
</dbReference>
<dbReference type="EMBL" id="LSBJ02000003">
    <property type="protein sequence ID" value="OAQ67702.1"/>
    <property type="molecule type" value="Genomic_DNA"/>
</dbReference>
<dbReference type="PANTHER" id="PTHR36206">
    <property type="entry name" value="ASPERCRYPTIN BIOSYNTHESIS CLUSTER-SPECIFIC TRANSCRIPTION REGULATOR ATNN-RELATED"/>
    <property type="match status" value="1"/>
</dbReference>
<keyword evidence="2" id="KW-0862">Zinc</keyword>
<dbReference type="GeneID" id="28847464"/>
<keyword evidence="1" id="KW-0479">Metal-binding</keyword>
<evidence type="ECO:0000256" key="1">
    <source>
        <dbReference type="ARBA" id="ARBA00022723"/>
    </source>
</evidence>
<evidence type="ECO:0000313" key="7">
    <source>
        <dbReference type="EMBL" id="OAQ67702.1"/>
    </source>
</evidence>
<keyword evidence="8" id="KW-1185">Reference proteome</keyword>
<name>A0A179FQ38_METCM</name>
<accession>A0A179FQ38</accession>
<keyword evidence="4" id="KW-0238">DNA-binding</keyword>
<dbReference type="GO" id="GO:0003677">
    <property type="term" value="F:DNA binding"/>
    <property type="evidence" value="ECO:0007669"/>
    <property type="project" value="UniProtKB-KW"/>
</dbReference>
<comment type="caution">
    <text evidence="7">The sequence shown here is derived from an EMBL/GenBank/DDBJ whole genome shotgun (WGS) entry which is preliminary data.</text>
</comment>
<dbReference type="OrthoDB" id="3598904at2759"/>
<evidence type="ECO:0000313" key="8">
    <source>
        <dbReference type="Proteomes" id="UP000078397"/>
    </source>
</evidence>
<sequence length="565" mass="62480">MPRNSVKPDLRTEVYKLAKLGNVQAGIPPAFRVLPVMAIAAGGAVSRFTGQGNKVEELLLGHDELFLLQSPNTTNNSISSLHLAESSVTKLSRHAIDVSLFPSPSHVLSGSLTPFGFDGLGTTTGRICDGYDPVRANSEPKFIAVVPSPVRQEESRSLLYFHEKTLAQMSTFFPDEFWTRQLLQVASSDRCIRHSILALSSYHELFSTPQQVNGCQFALRHYNLSIKGILGSPRTAANAHIYLMSCIMFICIESLRGHIPTVVQLAKAGYRILQEQTQLVTDASSSPSSTASSDTTTFFGFADGFLRVRDLDPEISAIVTDMLRSSEHQRPPYNFATLVDAQQELSNIRLQFERCDMTGLMDKISAWSIAFEEFKLLHAASLTSRADKRAIALLETQSRFCAVDIAINCAGDQVNHLLWDRYISAFSEMLDYAETAMDLHDPETKGDLSPQFHMHSGIVPLLYGIITKCRDPAVRRRAITLMSSRSLQEGVWNNHLVLGVARRIMSVEEDSAGLIGPTSCRDIPAESRVRSIAVVAGASDNQYMVGYQGSRGWWWEQADYVPDGV</sequence>
<dbReference type="InterPro" id="IPR052360">
    <property type="entry name" value="Transcr_Regulatory_Proteins"/>
</dbReference>
<dbReference type="PANTHER" id="PTHR36206:SF12">
    <property type="entry name" value="ASPERCRYPTIN BIOSYNTHESIS CLUSTER-SPECIFIC TRANSCRIPTION REGULATOR ATNN-RELATED"/>
    <property type="match status" value="1"/>
</dbReference>
<evidence type="ECO:0000256" key="4">
    <source>
        <dbReference type="ARBA" id="ARBA00023125"/>
    </source>
</evidence>
<dbReference type="RefSeq" id="XP_018144552.1">
    <property type="nucleotide sequence ID" value="XM_018283470.1"/>
</dbReference>
<keyword evidence="6" id="KW-0539">Nucleus</keyword>
<evidence type="ECO:0000256" key="5">
    <source>
        <dbReference type="ARBA" id="ARBA00023163"/>
    </source>
</evidence>
<keyword evidence="5" id="KW-0804">Transcription</keyword>
<evidence type="ECO:0008006" key="9">
    <source>
        <dbReference type="Google" id="ProtNLM"/>
    </source>
</evidence>
<dbReference type="AlphaFoldDB" id="A0A179FQ38"/>
<proteinExistence type="predicted"/>
<protein>
    <recommendedName>
        <fullName evidence="9">C6 zinc finger domain-containing protein</fullName>
    </recommendedName>
</protein>
<keyword evidence="3" id="KW-0805">Transcription regulation</keyword>
<evidence type="ECO:0000256" key="3">
    <source>
        <dbReference type="ARBA" id="ARBA00023015"/>
    </source>
</evidence>
<evidence type="ECO:0000256" key="2">
    <source>
        <dbReference type="ARBA" id="ARBA00022833"/>
    </source>
</evidence>
<dbReference type="KEGG" id="pchm:VFPPC_04058"/>